<evidence type="ECO:0000313" key="2">
    <source>
        <dbReference type="Proteomes" id="UP000216454"/>
    </source>
</evidence>
<protein>
    <recommendedName>
        <fullName evidence="3">IrrE N-terminal-like domain-containing protein</fullName>
    </recommendedName>
</protein>
<evidence type="ECO:0000313" key="1">
    <source>
        <dbReference type="EMBL" id="OZG48815.1"/>
    </source>
</evidence>
<gene>
    <name evidence="1" type="ORF">PSSU_1639</name>
</gene>
<proteinExistence type="predicted"/>
<sequence>MLEACDGVVRVVEVRLPDGVCGLYDETSGLVLVDSGMRDWQKRCALVHELVHWSYGDRGCSPGVVCREEARARREAACLLVDEAAYASAEASTGGKVFPMACELDVTVQVVLDFQRVLASRR</sequence>
<name>A0A261EPN5_9BIFI</name>
<reference evidence="1 2" key="1">
    <citation type="journal article" date="2017" name="BMC Genomics">
        <title>Comparative genomic and phylogenomic analyses of the Bifidobacteriaceae family.</title>
        <authorList>
            <person name="Lugli G.A."/>
            <person name="Milani C."/>
            <person name="Turroni F."/>
            <person name="Duranti S."/>
            <person name="Mancabelli L."/>
            <person name="Mangifesta M."/>
            <person name="Ferrario C."/>
            <person name="Modesto M."/>
            <person name="Mattarelli P."/>
            <person name="Jiri K."/>
            <person name="van Sinderen D."/>
            <person name="Ventura M."/>
        </authorList>
    </citation>
    <scope>NUCLEOTIDE SEQUENCE [LARGE SCALE GENOMIC DNA]</scope>
    <source>
        <strain evidence="1 2">DSM 24744</strain>
    </source>
</reference>
<organism evidence="1 2">
    <name type="scientific">Pseudoscardovia suis</name>
    <dbReference type="NCBI Taxonomy" id="987063"/>
    <lineage>
        <taxon>Bacteria</taxon>
        <taxon>Bacillati</taxon>
        <taxon>Actinomycetota</taxon>
        <taxon>Actinomycetes</taxon>
        <taxon>Bifidobacteriales</taxon>
        <taxon>Bifidobacteriaceae</taxon>
        <taxon>Pseudoscardovia</taxon>
    </lineage>
</organism>
<dbReference type="EMBL" id="MWWQ01000019">
    <property type="protein sequence ID" value="OZG48815.1"/>
    <property type="molecule type" value="Genomic_DNA"/>
</dbReference>
<dbReference type="Proteomes" id="UP000216454">
    <property type="component" value="Unassembled WGS sequence"/>
</dbReference>
<keyword evidence="2" id="KW-1185">Reference proteome</keyword>
<dbReference type="AlphaFoldDB" id="A0A261EPN5"/>
<comment type="caution">
    <text evidence="1">The sequence shown here is derived from an EMBL/GenBank/DDBJ whole genome shotgun (WGS) entry which is preliminary data.</text>
</comment>
<accession>A0A261EPN5</accession>
<evidence type="ECO:0008006" key="3">
    <source>
        <dbReference type="Google" id="ProtNLM"/>
    </source>
</evidence>